<protein>
    <submittedName>
        <fullName evidence="2">Uncharacterized protein</fullName>
    </submittedName>
</protein>
<feature type="compositionally biased region" description="Basic and acidic residues" evidence="1">
    <location>
        <begin position="239"/>
        <end position="259"/>
    </location>
</feature>
<sequence>MAVRKLEAMAAKSKRKEEELAAMVQLCQEKEAALQQKIAQEEAQQLLLEEYRKRICVLKTEMEGSENALKALVEFHKKGVSEQMAMKESGHEQVAMKESRCAQVAMKEGGCDQVNINESVNEQVEMKEVRGEQVEVKETENQQVDAKEGENQQVHVTDQESDHMKDQLQDDAQQQKLNRKLVGSGGGQSAQEAHKGGIRHLPAQNRMGIYRPARITSLARLPCRRIGMGVATRTGAAEPRGRAEEAEDREGGIDHDHASVRGSGCSTVTAEGFIFIEFITPSVAGRPAEAPIQSHPRY</sequence>
<organism evidence="2 3">
    <name type="scientific">Aldrovandia affinis</name>
    <dbReference type="NCBI Taxonomy" id="143900"/>
    <lineage>
        <taxon>Eukaryota</taxon>
        <taxon>Metazoa</taxon>
        <taxon>Chordata</taxon>
        <taxon>Craniata</taxon>
        <taxon>Vertebrata</taxon>
        <taxon>Euteleostomi</taxon>
        <taxon>Actinopterygii</taxon>
        <taxon>Neopterygii</taxon>
        <taxon>Teleostei</taxon>
        <taxon>Notacanthiformes</taxon>
        <taxon>Halosauridae</taxon>
        <taxon>Aldrovandia</taxon>
    </lineage>
</organism>
<evidence type="ECO:0000313" key="3">
    <source>
        <dbReference type="Proteomes" id="UP001221898"/>
    </source>
</evidence>
<proteinExistence type="predicted"/>
<feature type="region of interest" description="Disordered" evidence="1">
    <location>
        <begin position="127"/>
        <end position="168"/>
    </location>
</feature>
<comment type="caution">
    <text evidence="2">The sequence shown here is derived from an EMBL/GenBank/DDBJ whole genome shotgun (WGS) entry which is preliminary data.</text>
</comment>
<evidence type="ECO:0000313" key="2">
    <source>
        <dbReference type="EMBL" id="KAJ8383914.1"/>
    </source>
</evidence>
<name>A0AAD7RGT0_9TELE</name>
<feature type="region of interest" description="Disordered" evidence="1">
    <location>
        <begin position="232"/>
        <end position="260"/>
    </location>
</feature>
<evidence type="ECO:0000256" key="1">
    <source>
        <dbReference type="SAM" id="MobiDB-lite"/>
    </source>
</evidence>
<accession>A0AAD7RGT0</accession>
<gene>
    <name evidence="2" type="ORF">AAFF_G00213770</name>
</gene>
<dbReference type="EMBL" id="JAINUG010000283">
    <property type="protein sequence ID" value="KAJ8383914.1"/>
    <property type="molecule type" value="Genomic_DNA"/>
</dbReference>
<feature type="compositionally biased region" description="Basic and acidic residues" evidence="1">
    <location>
        <begin position="157"/>
        <end position="168"/>
    </location>
</feature>
<dbReference type="AlphaFoldDB" id="A0AAD7RGT0"/>
<reference evidence="2" key="1">
    <citation type="journal article" date="2023" name="Science">
        <title>Genome structures resolve the early diversification of teleost fishes.</title>
        <authorList>
            <person name="Parey E."/>
            <person name="Louis A."/>
            <person name="Montfort J."/>
            <person name="Bouchez O."/>
            <person name="Roques C."/>
            <person name="Iampietro C."/>
            <person name="Lluch J."/>
            <person name="Castinel A."/>
            <person name="Donnadieu C."/>
            <person name="Desvignes T."/>
            <person name="Floi Bucao C."/>
            <person name="Jouanno E."/>
            <person name="Wen M."/>
            <person name="Mejri S."/>
            <person name="Dirks R."/>
            <person name="Jansen H."/>
            <person name="Henkel C."/>
            <person name="Chen W.J."/>
            <person name="Zahm M."/>
            <person name="Cabau C."/>
            <person name="Klopp C."/>
            <person name="Thompson A.W."/>
            <person name="Robinson-Rechavi M."/>
            <person name="Braasch I."/>
            <person name="Lecointre G."/>
            <person name="Bobe J."/>
            <person name="Postlethwait J.H."/>
            <person name="Berthelot C."/>
            <person name="Roest Crollius H."/>
            <person name="Guiguen Y."/>
        </authorList>
    </citation>
    <scope>NUCLEOTIDE SEQUENCE</scope>
    <source>
        <strain evidence="2">NC1722</strain>
    </source>
</reference>
<dbReference type="Proteomes" id="UP001221898">
    <property type="component" value="Unassembled WGS sequence"/>
</dbReference>
<keyword evidence="3" id="KW-1185">Reference proteome</keyword>
<feature type="compositionally biased region" description="Basic and acidic residues" evidence="1">
    <location>
        <begin position="127"/>
        <end position="150"/>
    </location>
</feature>